<dbReference type="Pfam" id="PF17957">
    <property type="entry name" value="Big_7"/>
    <property type="match status" value="2"/>
</dbReference>
<dbReference type="InterPro" id="IPR013783">
    <property type="entry name" value="Ig-like_fold"/>
</dbReference>
<keyword evidence="1" id="KW-0732">Signal</keyword>
<dbReference type="Proteomes" id="UP000305398">
    <property type="component" value="Chromosome"/>
</dbReference>
<dbReference type="InterPro" id="IPR022409">
    <property type="entry name" value="PKD/Chitinase_dom"/>
</dbReference>
<proteinExistence type="predicted"/>
<dbReference type="Pfam" id="PF18962">
    <property type="entry name" value="Por_Secre_tail"/>
    <property type="match status" value="1"/>
</dbReference>
<dbReference type="RefSeq" id="WP_139513950.1">
    <property type="nucleotide sequence ID" value="NZ_CP040896.1"/>
</dbReference>
<dbReference type="SUPFAM" id="SSF56988">
    <property type="entry name" value="Anthrax protective antigen"/>
    <property type="match status" value="1"/>
</dbReference>
<organism evidence="3 4">
    <name type="scientific">Hymenobacter jejuensis</name>
    <dbReference type="NCBI Taxonomy" id="2502781"/>
    <lineage>
        <taxon>Bacteria</taxon>
        <taxon>Pseudomonadati</taxon>
        <taxon>Bacteroidota</taxon>
        <taxon>Cytophagia</taxon>
        <taxon>Cytophagales</taxon>
        <taxon>Hymenobacteraceae</taxon>
        <taxon>Hymenobacter</taxon>
    </lineage>
</organism>
<feature type="domain" description="PA14" evidence="2">
    <location>
        <begin position="512"/>
        <end position="648"/>
    </location>
</feature>
<sequence>MKKLVSQLPHYGSVMAMLLILLMGPVAQQAHSQSPNVTYSGPITITKGGTYSGNWESQDSKTAAVKIETSEPVIIENSVIRSRGHLVMSMLNGDVTIRNTRGYGLTPNVSGYSPGRFFESAKVKNVRLEHNYMEQTAGIYIAGYAGDRSTNQSVKVLYNQARNIDGRFPGTTRGAFAQFIQLNSAQGVRGMEIGWNEVINTANNSFVEDNINIFKSNGTSDSPLLIHDNLIQGSYPVVATDPGHTGGGIMLGDGNPTSLVDASGFIKCYSNQIIGTTHYGVAVANGHDIEVFDNRVVSGGYLANGQYLQSSNVGMFSVNSVDNNVNVSDTFFNISFHDNQVGYVKTSVYNGRNDFWFRNIHTNVNNKGITGTISLQTEKDEYASWLTKVSNKAITLGPLAANTVAQAPANQAPTVALTPTVSGTTVSLSAKAADADGTVAKVEFFQNGTKLGETTTAPYAFTWANAPAGTYSFTARATDNAGAATTSAAVSAQVAAPAPTLVALRAADNPSNIVNGLAYSYHEGTWTGLPDFNSQAIVKQGTVSTFDLSPRNRNDNFGFRYTGYIEVPTDGEYTFYTSSDDGSQLFIGSQLVVDNNGIHAAQERGGAIGLKAGKHALTVTFFENSGEETLAVSYQGPGVSKQTVPASALFRAATATPAPTPTPAPVNQAPTVALTPTVSGTTVSLSAKAADADGTVAKVEFFQNGTKLGETTTAPYAFTWANAPAGTYSFTARATDNAGAATTSAAVSAQVAAPIAVITNKFYRALNLGGSALTIDGNKWEAGSGAANVQLTGGFFSAQNVPLTPSTDAARAQMIRSSLWSKNPVVQMSSVPNGTYDVYVYVWEDNFSQTFSMMINGQTVANYTSGSAGKWSKLGPFATNVTNGVIRITTTGGDANLSGVEVITKASTSGLTTTDIKTAGVTASATAYPNPFVNKVTVATDVKAAETMGVTLINQMGREVYRTSLAVNSGLAQNSLDLSSVDLPTGQYYLRFTSGSMTGKTIKLVK</sequence>
<dbReference type="InterPro" id="IPR037524">
    <property type="entry name" value="PA14/GLEYA"/>
</dbReference>
<dbReference type="InterPro" id="IPR011658">
    <property type="entry name" value="PA14_dom"/>
</dbReference>
<dbReference type="InterPro" id="IPR026444">
    <property type="entry name" value="Secre_tail"/>
</dbReference>
<dbReference type="KEGG" id="hyj:FHG12_01685"/>
<dbReference type="OrthoDB" id="901313at2"/>
<protein>
    <submittedName>
        <fullName evidence="3">T9SS type A sorting domain-containing protein</fullName>
    </submittedName>
</protein>
<dbReference type="SMART" id="SM00758">
    <property type="entry name" value="PA14"/>
    <property type="match status" value="1"/>
</dbReference>
<dbReference type="SUPFAM" id="SSF51126">
    <property type="entry name" value="Pectin lyase-like"/>
    <property type="match status" value="1"/>
</dbReference>
<dbReference type="Pfam" id="PF07691">
    <property type="entry name" value="PA14"/>
    <property type="match status" value="1"/>
</dbReference>
<name>A0A5B7ZVK6_9BACT</name>
<evidence type="ECO:0000259" key="2">
    <source>
        <dbReference type="PROSITE" id="PS51820"/>
    </source>
</evidence>
<dbReference type="AlphaFoldDB" id="A0A5B7ZVK6"/>
<dbReference type="EMBL" id="CP040896">
    <property type="protein sequence ID" value="QDA58887.1"/>
    <property type="molecule type" value="Genomic_DNA"/>
</dbReference>
<accession>A0A5B7ZVK6</accession>
<dbReference type="PROSITE" id="PS51820">
    <property type="entry name" value="PA14"/>
    <property type="match status" value="1"/>
</dbReference>
<dbReference type="SMART" id="SM00089">
    <property type="entry name" value="PKD"/>
    <property type="match status" value="2"/>
</dbReference>
<evidence type="ECO:0000313" key="3">
    <source>
        <dbReference type="EMBL" id="QDA58887.1"/>
    </source>
</evidence>
<keyword evidence="4" id="KW-1185">Reference proteome</keyword>
<dbReference type="NCBIfam" id="TIGR04183">
    <property type="entry name" value="Por_Secre_tail"/>
    <property type="match status" value="1"/>
</dbReference>
<dbReference type="InterPro" id="IPR011050">
    <property type="entry name" value="Pectin_lyase_fold/virulence"/>
</dbReference>
<dbReference type="Gene3D" id="2.60.120.380">
    <property type="match status" value="1"/>
</dbReference>
<feature type="signal peptide" evidence="1">
    <location>
        <begin position="1"/>
        <end position="29"/>
    </location>
</feature>
<dbReference type="Gene3D" id="2.60.40.10">
    <property type="entry name" value="Immunoglobulins"/>
    <property type="match status" value="2"/>
</dbReference>
<reference evidence="3 4" key="1">
    <citation type="submission" date="2019-06" db="EMBL/GenBank/DDBJ databases">
        <authorList>
            <person name="Srinivasan S."/>
        </authorList>
    </citation>
    <scope>NUCLEOTIDE SEQUENCE [LARGE SCALE GENOMIC DNA]</scope>
    <source>
        <strain evidence="3 4">17J68-5</strain>
    </source>
</reference>
<gene>
    <name evidence="3" type="ORF">FHG12_01685</name>
</gene>
<evidence type="ECO:0000256" key="1">
    <source>
        <dbReference type="SAM" id="SignalP"/>
    </source>
</evidence>
<feature type="chain" id="PRO_5022793196" evidence="1">
    <location>
        <begin position="30"/>
        <end position="1006"/>
    </location>
</feature>
<evidence type="ECO:0000313" key="4">
    <source>
        <dbReference type="Proteomes" id="UP000305398"/>
    </source>
</evidence>